<keyword evidence="2" id="KW-0238">DNA-binding</keyword>
<dbReference type="PANTHER" id="PTHR30603">
    <property type="entry name" value="RNA POLYMERASE SIGMA FACTOR RPO"/>
    <property type="match status" value="1"/>
</dbReference>
<dbReference type="InterPro" id="IPR050239">
    <property type="entry name" value="Sigma-70_RNA_pol_init_factors"/>
</dbReference>
<dbReference type="InterPro" id="IPR007630">
    <property type="entry name" value="RNA_pol_sigma70_r4"/>
</dbReference>
<keyword evidence="2" id="KW-0805">Transcription regulation</keyword>
<dbReference type="PROSITE" id="PS00715">
    <property type="entry name" value="SIGMA70_1"/>
    <property type="match status" value="1"/>
</dbReference>
<dbReference type="Pfam" id="PF04546">
    <property type="entry name" value="Sigma70_ner"/>
    <property type="match status" value="1"/>
</dbReference>
<keyword evidence="2" id="KW-0804">Transcription</keyword>
<evidence type="ECO:0000256" key="2">
    <source>
        <dbReference type="HAMAP-Rule" id="MF_00963"/>
    </source>
</evidence>
<dbReference type="InterPro" id="IPR028630">
    <property type="entry name" value="Sigma70_RpoD"/>
</dbReference>
<name>A0ABX8NLX8_9PSED</name>
<keyword evidence="2" id="KW-0731">Sigma factor</keyword>
<dbReference type="PANTHER" id="PTHR30603:SF60">
    <property type="entry name" value="RNA POLYMERASE SIGMA FACTOR RPOD"/>
    <property type="match status" value="1"/>
</dbReference>
<dbReference type="PROSITE" id="PS00716">
    <property type="entry name" value="SIGMA70_2"/>
    <property type="match status" value="1"/>
</dbReference>
<dbReference type="Pfam" id="PF00140">
    <property type="entry name" value="Sigma70_r1_2"/>
    <property type="match status" value="1"/>
</dbReference>
<feature type="region of interest" description="Sigma-70 factor domain-2" evidence="2">
    <location>
        <begin position="382"/>
        <end position="452"/>
    </location>
</feature>
<dbReference type="InterPro" id="IPR000943">
    <property type="entry name" value="RNA_pol_sigma70"/>
</dbReference>
<evidence type="ECO:0000313" key="6">
    <source>
        <dbReference type="EMBL" id="QXH57030.1"/>
    </source>
</evidence>
<feature type="region of interest" description="Disordered" evidence="3">
    <location>
        <begin position="171"/>
        <end position="215"/>
    </location>
</feature>
<feature type="region of interest" description="Sigma-70 factor domain-4" evidence="2">
    <location>
        <begin position="550"/>
        <end position="603"/>
    </location>
</feature>
<dbReference type="InterPro" id="IPR007624">
    <property type="entry name" value="RNA_pol_sigma70_r3"/>
</dbReference>
<keyword evidence="1 2" id="KW-0963">Cytoplasm</keyword>
<dbReference type="Pfam" id="PF04542">
    <property type="entry name" value="Sigma70_r2"/>
    <property type="match status" value="1"/>
</dbReference>
<feature type="region of interest" description="Sigma-70 factor domain-3" evidence="2">
    <location>
        <begin position="461"/>
        <end position="537"/>
    </location>
</feature>
<dbReference type="Pfam" id="PF04545">
    <property type="entry name" value="Sigma70_r4"/>
    <property type="match status" value="1"/>
</dbReference>
<gene>
    <name evidence="2 6" type="primary">rpoD</name>
    <name evidence="6" type="ORF">KSS90_02105</name>
</gene>
<dbReference type="CDD" id="cd06171">
    <property type="entry name" value="Sigma70_r4"/>
    <property type="match status" value="1"/>
</dbReference>
<comment type="function">
    <text evidence="2">Sigma factors are initiation factors that promote the attachment of RNA polymerase to specific initiation sites and are then released. This sigma factor is the primary sigma factor during exponential growth.</text>
</comment>
<feature type="domain" description="RNA polymerase sigma-70" evidence="5">
    <location>
        <begin position="575"/>
        <end position="601"/>
    </location>
</feature>
<protein>
    <recommendedName>
        <fullName evidence="2">RNA polymerase sigma factor RpoD</fullName>
    </recommendedName>
    <alternativeName>
        <fullName evidence="2">Sigma-70</fullName>
    </alternativeName>
</protein>
<dbReference type="HAMAP" id="MF_00963">
    <property type="entry name" value="Sigma70_RpoD_SigA"/>
    <property type="match status" value="1"/>
</dbReference>
<comment type="similarity">
    <text evidence="2">Belongs to the sigma-70 factor family. RpoD/SigA subfamily.</text>
</comment>
<dbReference type="EMBL" id="CP077077">
    <property type="protein sequence ID" value="QXH57030.1"/>
    <property type="molecule type" value="Genomic_DNA"/>
</dbReference>
<dbReference type="InterPro" id="IPR014284">
    <property type="entry name" value="RNA_pol_sigma-70_dom"/>
</dbReference>
<reference evidence="6 7" key="1">
    <citation type="journal article" date="2021" name="Microorganisms">
        <title>The Ever-Expanding Pseudomonas Genus: Description of 43 New Species and Partition of the Pseudomonas putida Group.</title>
        <authorList>
            <person name="Girard L."/>
            <person name="Lood C."/>
            <person name="Hofte M."/>
            <person name="Vandamme P."/>
            <person name="Rokni-Zadeh H."/>
            <person name="van Noort V."/>
            <person name="Lavigne R."/>
            <person name="De Mot R."/>
        </authorList>
    </citation>
    <scope>NUCLEOTIDE SEQUENCE [LARGE SCALE GENOMIC DNA]</scope>
    <source>
        <strain evidence="6 7">COW77</strain>
    </source>
</reference>
<dbReference type="NCBIfam" id="TIGR02937">
    <property type="entry name" value="sigma70-ECF"/>
    <property type="match status" value="1"/>
</dbReference>
<dbReference type="RefSeq" id="WP_217868055.1">
    <property type="nucleotide sequence ID" value="NZ_CP077077.1"/>
</dbReference>
<dbReference type="InterPro" id="IPR007627">
    <property type="entry name" value="RNA_pol_sigma70_r2"/>
</dbReference>
<evidence type="ECO:0000256" key="3">
    <source>
        <dbReference type="SAM" id="MobiDB-lite"/>
    </source>
</evidence>
<organism evidence="6 7">
    <name type="scientific">Pseudomonas maumuensis</name>
    <dbReference type="NCBI Taxonomy" id="2842354"/>
    <lineage>
        <taxon>Bacteria</taxon>
        <taxon>Pseudomonadati</taxon>
        <taxon>Pseudomonadota</taxon>
        <taxon>Gammaproteobacteria</taxon>
        <taxon>Pseudomonadales</taxon>
        <taxon>Pseudomonadaceae</taxon>
        <taxon>Pseudomonas</taxon>
    </lineage>
</organism>
<accession>A0ABX8NLX8</accession>
<evidence type="ECO:0000259" key="4">
    <source>
        <dbReference type="PROSITE" id="PS00715"/>
    </source>
</evidence>
<dbReference type="InterPro" id="IPR007127">
    <property type="entry name" value="RNA_pol_sigma_70_r1_1"/>
</dbReference>
<comment type="subcellular location">
    <subcellularLocation>
        <location evidence="2">Cytoplasm</location>
    </subcellularLocation>
</comment>
<feature type="domain" description="RNA polymerase sigma-70" evidence="4">
    <location>
        <begin position="406"/>
        <end position="419"/>
    </location>
</feature>
<dbReference type="InterPro" id="IPR012760">
    <property type="entry name" value="RNA_pol_sigma_RpoD_C"/>
</dbReference>
<proteinExistence type="inferred from homology"/>
<evidence type="ECO:0000259" key="5">
    <source>
        <dbReference type="PROSITE" id="PS00716"/>
    </source>
</evidence>
<keyword evidence="7" id="KW-1185">Reference proteome</keyword>
<dbReference type="InterPro" id="IPR009042">
    <property type="entry name" value="RNA_pol_sigma70_r1_2"/>
</dbReference>
<dbReference type="Pfam" id="PF04539">
    <property type="entry name" value="Sigma70_r3"/>
    <property type="match status" value="1"/>
</dbReference>
<dbReference type="Pfam" id="PF03979">
    <property type="entry name" value="Sigma70_r1_1"/>
    <property type="match status" value="1"/>
</dbReference>
<dbReference type="InterPro" id="IPR007631">
    <property type="entry name" value="RNA_pol_sigma_70_non-ess"/>
</dbReference>
<feature type="short sequence motif" description="Interaction with polymerase core subunit RpoC" evidence="2">
    <location>
        <begin position="406"/>
        <end position="409"/>
    </location>
</feature>
<evidence type="ECO:0000256" key="1">
    <source>
        <dbReference type="ARBA" id="ARBA00022490"/>
    </source>
</evidence>
<feature type="DNA-binding region" description="H-T-H motif" evidence="2">
    <location>
        <begin position="576"/>
        <end position="595"/>
    </location>
</feature>
<dbReference type="NCBIfam" id="NF004208">
    <property type="entry name" value="PRK05658.1"/>
    <property type="match status" value="1"/>
</dbReference>
<dbReference type="NCBIfam" id="TIGR02393">
    <property type="entry name" value="RpoD_Cterm"/>
    <property type="match status" value="1"/>
</dbReference>
<feature type="compositionally biased region" description="Acidic residues" evidence="3">
    <location>
        <begin position="194"/>
        <end position="213"/>
    </location>
</feature>
<sequence length="616" mass="69110">MSGKAQQQSRIKELITRGREQGYLTYAEVNDHLPEDISDPEQVEDIIRMINDMGINVFESAPDADALLLAEADTDEAAAEEAAAALAAVETDIGRTTDPVRMYMREMGTVELLTREGEIEIAKRIEEGIREVMGAIAHFPGTVDHILGEYDRVTSEGGRLSDVFSGYIDPDDNIAAPTEEVPIPGAKAAAAKEESDDEDEESGDGDDEEEAESGPDPVVAAQRFGAVSEQLAITLKVLKKHGRAHAESLGAMQALADLFMPIKLVPKQFDALVERVRGALDRLRQQERAIMQLCVRDARMPRADFLRLFPSNETDQTWSGDLAKRNTKWAAALGEKDAAIVACQQKLIDLETETGLTVAEIKDINRRMSIGEAKARRAKKEMVEANLRLVISIAKKYTNRGLQFLDLIQEGNIGLMKAVDKFEYRRGYKFSTYATWWIRQAITRSIADQARTIRIPVHMIETINKLNRISRQMLQEMGREPTPEELGERMEMPEDKIRKVLKIAKEPISMETPIGDDEDSHLGDFIEDSTMQSPIDVATVESLKEATRDVLSGLTAREAKVLRMRFGIDMNTDHTLEEVGKQFDVTRERIRQIEAKALRKLRHPTRSEHLRSFLDE</sequence>
<evidence type="ECO:0000313" key="7">
    <source>
        <dbReference type="Proteomes" id="UP000824010"/>
    </source>
</evidence>
<dbReference type="Proteomes" id="UP000824010">
    <property type="component" value="Chromosome"/>
</dbReference>
<comment type="subunit">
    <text evidence="2">Interacts transiently with the RNA polymerase catalytic core.</text>
</comment>